<dbReference type="InterPro" id="IPR001374">
    <property type="entry name" value="R3H_dom"/>
</dbReference>
<dbReference type="PROSITE" id="PS51061">
    <property type="entry name" value="R3H"/>
    <property type="match status" value="1"/>
</dbReference>
<dbReference type="GO" id="GO:0003676">
    <property type="term" value="F:nucleic acid binding"/>
    <property type="evidence" value="ECO:0007669"/>
    <property type="project" value="UniProtKB-UniRule"/>
</dbReference>
<dbReference type="OrthoDB" id="278430at2759"/>
<keyword evidence="1" id="KW-0175">Coiled coil</keyword>
<feature type="region of interest" description="Disordered" evidence="2">
    <location>
        <begin position="389"/>
        <end position="432"/>
    </location>
</feature>
<feature type="compositionally biased region" description="Polar residues" evidence="2">
    <location>
        <begin position="420"/>
        <end position="432"/>
    </location>
</feature>
<dbReference type="SUPFAM" id="SSF82708">
    <property type="entry name" value="R3H domain"/>
    <property type="match status" value="1"/>
</dbReference>
<dbReference type="RefSeq" id="XP_041405829.1">
    <property type="nucleotide sequence ID" value="XM_041549895.1"/>
</dbReference>
<evidence type="ECO:0000259" key="3">
    <source>
        <dbReference type="PROSITE" id="PS51061"/>
    </source>
</evidence>
<feature type="domain" description="R3H" evidence="3">
    <location>
        <begin position="45"/>
        <end position="107"/>
    </location>
</feature>
<protein>
    <recommendedName>
        <fullName evidence="3">R3H domain-containing protein</fullName>
    </recommendedName>
</protein>
<name>A0A8H2VE87_9SACH</name>
<feature type="coiled-coil region" evidence="1">
    <location>
        <begin position="205"/>
        <end position="260"/>
    </location>
</feature>
<evidence type="ECO:0000256" key="2">
    <source>
        <dbReference type="SAM" id="MobiDB-lite"/>
    </source>
</evidence>
<comment type="caution">
    <text evidence="4">The sequence shown here is derived from an EMBL/GenBank/DDBJ whole genome shotgun (WGS) entry which is preliminary data.</text>
</comment>
<dbReference type="InterPro" id="IPR036867">
    <property type="entry name" value="R3H_dom_sf"/>
</dbReference>
<dbReference type="Proteomes" id="UP000644660">
    <property type="component" value="Unassembled WGS sequence"/>
</dbReference>
<dbReference type="EMBL" id="CAEFZW010000003">
    <property type="protein sequence ID" value="CAB4253984.1"/>
    <property type="molecule type" value="Genomic_DNA"/>
</dbReference>
<gene>
    <name evidence="4" type="ORF">KABA2_03S09812</name>
</gene>
<dbReference type="CDD" id="cd02642">
    <property type="entry name" value="R3H_encore_like"/>
    <property type="match status" value="1"/>
</dbReference>
<feature type="region of interest" description="Disordered" evidence="2">
    <location>
        <begin position="1"/>
        <end position="20"/>
    </location>
</feature>
<keyword evidence="5" id="KW-1185">Reference proteome</keyword>
<sequence length="432" mass="49490">MSNKIEYHTNATQNDGQSDNNTSEYCTNGIATPLLLALFTRPLDRKFIIELESNISGFIDSDARTVNLDTMNSYHRFLSYKVADYHELKHTILRKDETPAIVLYKDTIAPMTMKLPLLKDLKQEDFSTEILSATLEKVTLNDSNDSDTQLSAKNLILKNKKVKLLKRSGKRLSIEENDKNKKDIPSIQKLETVEVLSNNLSQDSISSLEEQRLQKEKEYEETKLKIFNDNQDINSHDEDCDDYKESCKEVNSNLTREKSERDIEEHIWGQVEGSIPNIGTNDSPQYYKSKPSKWTSDIKNSKYNNYNCRQDTGYSGGMPLNPMYPSYPTHNEYQGYPLGTVDLQYMQQIMFSPPLNGYNFQNPVPYMSYQPQQRNTMYNGYNIPINGYGVPYNRPPPSSSSSSSSSFNKNQSKKKIYGNDTRTPSGNGYPNE</sequence>
<accession>A0A8H2VE87</accession>
<proteinExistence type="predicted"/>
<dbReference type="AlphaFoldDB" id="A0A8H2VE87"/>
<dbReference type="GeneID" id="64856960"/>
<evidence type="ECO:0000313" key="4">
    <source>
        <dbReference type="EMBL" id="CAB4253984.1"/>
    </source>
</evidence>
<organism evidence="4 5">
    <name type="scientific">Maudiozyma barnettii</name>
    <dbReference type="NCBI Taxonomy" id="61262"/>
    <lineage>
        <taxon>Eukaryota</taxon>
        <taxon>Fungi</taxon>
        <taxon>Dikarya</taxon>
        <taxon>Ascomycota</taxon>
        <taxon>Saccharomycotina</taxon>
        <taxon>Saccharomycetes</taxon>
        <taxon>Saccharomycetales</taxon>
        <taxon>Saccharomycetaceae</taxon>
        <taxon>Maudiozyma</taxon>
    </lineage>
</organism>
<evidence type="ECO:0000256" key="1">
    <source>
        <dbReference type="SAM" id="Coils"/>
    </source>
</evidence>
<reference evidence="4 5" key="1">
    <citation type="submission" date="2020-05" db="EMBL/GenBank/DDBJ databases">
        <authorList>
            <person name="Casaregola S."/>
            <person name="Devillers H."/>
            <person name="Grondin C."/>
        </authorList>
    </citation>
    <scope>NUCLEOTIDE SEQUENCE [LARGE SCALE GENOMIC DNA]</scope>
    <source>
        <strain evidence="4 5">CLIB 1767</strain>
    </source>
</reference>
<evidence type="ECO:0000313" key="5">
    <source>
        <dbReference type="Proteomes" id="UP000644660"/>
    </source>
</evidence>
<dbReference type="Gene3D" id="3.30.1370.50">
    <property type="entry name" value="R3H-like domain"/>
    <property type="match status" value="1"/>
</dbReference>